<proteinExistence type="predicted"/>
<evidence type="ECO:0000313" key="1">
    <source>
        <dbReference type="EMBL" id="QEA06526.1"/>
    </source>
</evidence>
<reference evidence="1" key="1">
    <citation type="submission" date="2019-06" db="EMBL/GenBank/DDBJ databases">
        <authorList>
            <person name="Murdoch R.W."/>
            <person name="Fathepure B."/>
        </authorList>
    </citation>
    <scope>NUCLEOTIDE SEQUENCE</scope>
</reference>
<dbReference type="EMBL" id="MN079149">
    <property type="protein sequence ID" value="QEA06526.1"/>
    <property type="molecule type" value="Genomic_DNA"/>
</dbReference>
<dbReference type="AlphaFoldDB" id="A0A5B8RCY0"/>
<gene>
    <name evidence="1" type="ORF">KBTEX_02866</name>
</gene>
<sequence length="125" mass="13688">MRLLFVNLRRSTHPLAEAVLASPLWQVCECGGLAEAEELAASEWFDYVLVDPGEALSLEAVSDRVCAAGGQARERILGMPVHNAEFPVDDGRARYGCRGARPAYGREDGGWIFEYHAPCRTINPA</sequence>
<organism evidence="1">
    <name type="scientific">uncultured organism</name>
    <dbReference type="NCBI Taxonomy" id="155900"/>
    <lineage>
        <taxon>unclassified sequences</taxon>
        <taxon>environmental samples</taxon>
    </lineage>
</organism>
<accession>A0A5B8RCY0</accession>
<protein>
    <submittedName>
        <fullName evidence="1">Uncharacterized protein</fullName>
    </submittedName>
</protein>
<name>A0A5B8RCY0_9ZZZZ</name>